<comment type="caution">
    <text evidence="1">The sequence shown here is derived from an EMBL/GenBank/DDBJ whole genome shotgun (WGS) entry which is preliminary data.</text>
</comment>
<protein>
    <recommendedName>
        <fullName evidence="3">TIGR03016 family PEP-CTERM system-associated outer membrane protein</fullName>
    </recommendedName>
</protein>
<reference evidence="1 2" key="1">
    <citation type="submission" date="2019-02" db="EMBL/GenBank/DDBJ databases">
        <title>Prokaryotic population dynamics and viral predation in marine succession experiment using metagenomics: the confinement effect.</title>
        <authorList>
            <person name="Haro-Moreno J.M."/>
            <person name="Rodriguez-Valera F."/>
            <person name="Lopez-Perez M."/>
        </authorList>
    </citation>
    <scope>NUCLEOTIDE SEQUENCE [LARGE SCALE GENOMIC DNA]</scope>
    <source>
        <strain evidence="1">MED-G169</strain>
    </source>
</reference>
<gene>
    <name evidence="1" type="ORF">EVB02_03490</name>
</gene>
<dbReference type="EMBL" id="SHBO01000044">
    <property type="protein sequence ID" value="RZO05271.1"/>
    <property type="molecule type" value="Genomic_DNA"/>
</dbReference>
<dbReference type="Pfam" id="PF06980">
    <property type="entry name" value="DUF1302"/>
    <property type="match status" value="1"/>
</dbReference>
<name>A0A520LKI7_9GAMM</name>
<proteinExistence type="predicted"/>
<sequence>MNRTEFNIVPIFFVLSLFYTESLLSDQAYIEDYVDGDSLDLEDFSEEIFDFEELDENKEKAFFFTLSHQFLGQINSHNIDIGEGEQFRKNRTLENNRTKISLKVRDELAKNLYFQASWQGEIYFKGDQIHEDSSNTATTRLNEFFVQRSFKNSSLKLGRQTITWGKTLGNSVLDIINPIEFVDFSIIDIEDIRLNQSMMRFDMYSLDSSLSFFLTLDPQFDPLPPIGSIFYSTFLELLKNQQVDETLYEIGLNLSKDYQNSSFSLIAARLIDNQRRYDFSADFSPVHRYFNLYGFAGEQSYKDFLFTIDIAYSQNKFENNIGLQGLISNPLMIDAKSDYLGTSLGLEYGSATNNYSVSISVEKEISSSIDTNTERDKSFGTWLMRYSKTFLSETLNGSISMQGDINNQYLISSATGEYKITDDISLTTQIIIINGRLSSPLNFFDNDIRISSSVSWTF</sequence>
<accession>A0A520LKI7</accession>
<dbReference type="Proteomes" id="UP000318148">
    <property type="component" value="Unassembled WGS sequence"/>
</dbReference>
<organism evidence="1 2">
    <name type="scientific">SAR92 clade bacterium</name>
    <dbReference type="NCBI Taxonomy" id="2315479"/>
    <lineage>
        <taxon>Bacteria</taxon>
        <taxon>Pseudomonadati</taxon>
        <taxon>Pseudomonadota</taxon>
        <taxon>Gammaproteobacteria</taxon>
        <taxon>Cellvibrionales</taxon>
        <taxon>Porticoccaceae</taxon>
        <taxon>SAR92 clade</taxon>
    </lineage>
</organism>
<evidence type="ECO:0008006" key="3">
    <source>
        <dbReference type="Google" id="ProtNLM"/>
    </source>
</evidence>
<evidence type="ECO:0000313" key="1">
    <source>
        <dbReference type="EMBL" id="RZO05271.1"/>
    </source>
</evidence>
<dbReference type="AlphaFoldDB" id="A0A520LKI7"/>
<evidence type="ECO:0000313" key="2">
    <source>
        <dbReference type="Proteomes" id="UP000318148"/>
    </source>
</evidence>
<dbReference type="InterPro" id="IPR010727">
    <property type="entry name" value="DUF1302"/>
</dbReference>